<organism evidence="1 2">
    <name type="scientific">Alteribacillus persepolensis</name>
    <dbReference type="NCBI Taxonomy" id="568899"/>
    <lineage>
        <taxon>Bacteria</taxon>
        <taxon>Bacillati</taxon>
        <taxon>Bacillota</taxon>
        <taxon>Bacilli</taxon>
        <taxon>Bacillales</taxon>
        <taxon>Bacillaceae</taxon>
        <taxon>Alteribacillus</taxon>
    </lineage>
</organism>
<gene>
    <name evidence="1" type="ORF">SAMN05192534_102146</name>
</gene>
<evidence type="ECO:0000313" key="2">
    <source>
        <dbReference type="Proteomes" id="UP000199163"/>
    </source>
</evidence>
<evidence type="ECO:0000313" key="1">
    <source>
        <dbReference type="EMBL" id="SDH19930.1"/>
    </source>
</evidence>
<keyword evidence="2" id="KW-1185">Reference proteome</keyword>
<accession>A0A1G8AHZ6</accession>
<sequence length="51" mass="5931">MKRTDIHAYPHFFHILTPEQVKVIEGMIDTSYEQGYEDGYQEGVLTASKQK</sequence>
<dbReference type="RefSeq" id="WP_175487361.1">
    <property type="nucleotide sequence ID" value="NZ_FNDK01000002.1"/>
</dbReference>
<dbReference type="AlphaFoldDB" id="A0A1G8AHZ6"/>
<protein>
    <submittedName>
        <fullName evidence="1">Uncharacterized protein</fullName>
    </submittedName>
</protein>
<name>A0A1G8AHZ6_9BACI</name>
<reference evidence="1 2" key="1">
    <citation type="submission" date="2016-10" db="EMBL/GenBank/DDBJ databases">
        <authorList>
            <person name="de Groot N.N."/>
        </authorList>
    </citation>
    <scope>NUCLEOTIDE SEQUENCE [LARGE SCALE GENOMIC DNA]</scope>
    <source>
        <strain evidence="1 2">DSM 21632</strain>
    </source>
</reference>
<dbReference type="Proteomes" id="UP000199163">
    <property type="component" value="Unassembled WGS sequence"/>
</dbReference>
<proteinExistence type="predicted"/>
<dbReference type="EMBL" id="FNDK01000002">
    <property type="protein sequence ID" value="SDH19930.1"/>
    <property type="molecule type" value="Genomic_DNA"/>
</dbReference>